<dbReference type="AlphaFoldDB" id="A0A3P6FCC0"/>
<gene>
    <name evidence="2" type="ORF">BOLC5T32731H</name>
</gene>
<evidence type="ECO:0000256" key="1">
    <source>
        <dbReference type="SAM" id="MobiDB-lite"/>
    </source>
</evidence>
<accession>A0A3P6FCC0</accession>
<name>A0A3P6FCC0_BRAOL</name>
<evidence type="ECO:0008006" key="3">
    <source>
        <dbReference type="Google" id="ProtNLM"/>
    </source>
</evidence>
<protein>
    <recommendedName>
        <fullName evidence="3">Chromo domain-containing protein</fullName>
    </recommendedName>
</protein>
<proteinExistence type="predicted"/>
<dbReference type="PANTHER" id="PTHR47240:SF4">
    <property type="entry name" value="CHROMO DOMAIN-CONTAINING PROTEIN"/>
    <property type="match status" value="1"/>
</dbReference>
<organism evidence="2">
    <name type="scientific">Brassica oleracea</name>
    <name type="common">Wild cabbage</name>
    <dbReference type="NCBI Taxonomy" id="3712"/>
    <lineage>
        <taxon>Eukaryota</taxon>
        <taxon>Viridiplantae</taxon>
        <taxon>Streptophyta</taxon>
        <taxon>Embryophyta</taxon>
        <taxon>Tracheophyta</taxon>
        <taxon>Spermatophyta</taxon>
        <taxon>Magnoliopsida</taxon>
        <taxon>eudicotyledons</taxon>
        <taxon>Gunneridae</taxon>
        <taxon>Pentapetalae</taxon>
        <taxon>rosids</taxon>
        <taxon>malvids</taxon>
        <taxon>Brassicales</taxon>
        <taxon>Brassicaceae</taxon>
        <taxon>Brassiceae</taxon>
        <taxon>Brassica</taxon>
    </lineage>
</organism>
<feature type="compositionally biased region" description="Polar residues" evidence="1">
    <location>
        <begin position="145"/>
        <end position="164"/>
    </location>
</feature>
<feature type="region of interest" description="Disordered" evidence="1">
    <location>
        <begin position="142"/>
        <end position="194"/>
    </location>
</feature>
<dbReference type="InterPro" id="IPR044251">
    <property type="entry name" value="LHP1-like"/>
</dbReference>
<sequence length="262" mass="29183">MEEARGDMFAPQKRSMMMSPVNPPVNGGMAYSSSKRGPTLWISRKDHASEGKEAAARDQRLMVDILEDLTGETQTNSVYSNKEWIVADWGSAEWLNIFGRVQRLCAWPETDNTWELLENLQSISASIDAFEKWKAVKKRKGQYGGCNSQLNKKKNQQGLASTSDDASEKTDPTLNEYIPDETTSNNQITKAADQNGTPDLDIVRIIKAVVGEGEGGRDWGSTYITNNGQDSLVTFSSLRSDGEEVTVDNKFLRAHKVITIIW</sequence>
<dbReference type="PANTHER" id="PTHR47240">
    <property type="entry name" value="CHROMO DOMAIN-CONTAINING PROTEIN LHP1"/>
    <property type="match status" value="1"/>
</dbReference>
<evidence type="ECO:0000313" key="2">
    <source>
        <dbReference type="EMBL" id="VDD45184.1"/>
    </source>
</evidence>
<dbReference type="CDD" id="cd00024">
    <property type="entry name" value="CD_CSD"/>
    <property type="match status" value="1"/>
</dbReference>
<feature type="compositionally biased region" description="Polar residues" evidence="1">
    <location>
        <begin position="181"/>
        <end position="194"/>
    </location>
</feature>
<reference evidence="2" key="1">
    <citation type="submission" date="2018-11" db="EMBL/GenBank/DDBJ databases">
        <authorList>
            <consortium name="Genoscope - CEA"/>
            <person name="William W."/>
        </authorList>
    </citation>
    <scope>NUCLEOTIDE SEQUENCE</scope>
</reference>
<dbReference type="GO" id="GO:0031507">
    <property type="term" value="P:heterochromatin formation"/>
    <property type="evidence" value="ECO:0007669"/>
    <property type="project" value="InterPro"/>
</dbReference>
<dbReference type="EMBL" id="LR031877">
    <property type="protein sequence ID" value="VDD45184.1"/>
    <property type="molecule type" value="Genomic_DNA"/>
</dbReference>